<evidence type="ECO:0000259" key="1">
    <source>
        <dbReference type="Pfam" id="PF20282"/>
    </source>
</evidence>
<protein>
    <recommendedName>
        <fullName evidence="1">ABC-three component systems C-terminal domain-containing protein</fullName>
    </recommendedName>
</protein>
<gene>
    <name evidence="2" type="ORF">J3R73_000022</name>
</gene>
<feature type="domain" description="ABC-three component systems C-terminal" evidence="1">
    <location>
        <begin position="207"/>
        <end position="334"/>
    </location>
</feature>
<evidence type="ECO:0000313" key="2">
    <source>
        <dbReference type="EMBL" id="MDQ0390230.1"/>
    </source>
</evidence>
<reference evidence="2 3" key="1">
    <citation type="submission" date="2023-07" db="EMBL/GenBank/DDBJ databases">
        <title>Genomic Encyclopedia of Type Strains, Phase IV (KMG-IV): sequencing the most valuable type-strain genomes for metagenomic binning, comparative biology and taxonomic classification.</title>
        <authorList>
            <person name="Goeker M."/>
        </authorList>
    </citation>
    <scope>NUCLEOTIDE SEQUENCE [LARGE SCALE GENOMIC DNA]</scope>
    <source>
        <strain evidence="2 3">DSM 5896</strain>
    </source>
</reference>
<dbReference type="RefSeq" id="WP_307421330.1">
    <property type="nucleotide sequence ID" value="NZ_JAUSVK010000001.1"/>
</dbReference>
<evidence type="ECO:0000313" key="3">
    <source>
        <dbReference type="Proteomes" id="UP001237448"/>
    </source>
</evidence>
<organism evidence="2 3">
    <name type="scientific">Labrys monachus</name>
    <dbReference type="NCBI Taxonomy" id="217067"/>
    <lineage>
        <taxon>Bacteria</taxon>
        <taxon>Pseudomonadati</taxon>
        <taxon>Pseudomonadota</taxon>
        <taxon>Alphaproteobacteria</taxon>
        <taxon>Hyphomicrobiales</taxon>
        <taxon>Xanthobacteraceae</taxon>
        <taxon>Labrys</taxon>
    </lineage>
</organism>
<dbReference type="Pfam" id="PF20282">
    <property type="entry name" value="CTD6"/>
    <property type="match status" value="1"/>
</dbReference>
<proteinExistence type="predicted"/>
<accession>A0ABU0F6N9</accession>
<dbReference type="Proteomes" id="UP001237448">
    <property type="component" value="Unassembled WGS sequence"/>
</dbReference>
<dbReference type="InterPro" id="IPR046914">
    <property type="entry name" value="ABC-3C_CTD6"/>
</dbReference>
<comment type="caution">
    <text evidence="2">The sequence shown here is derived from an EMBL/GenBank/DDBJ whole genome shotgun (WGS) entry which is preliminary data.</text>
</comment>
<keyword evidence="3" id="KW-1185">Reference proteome</keyword>
<name>A0ABU0F6N9_9HYPH</name>
<sequence>MSGKLTYRDDVLLMSPKGLERFVHRWVAMQLSSYVDHYEFGDASDMGRDVGGFVTAARHEGEWDNFQCKMLAKPLDAATLFEEIGKTLYFASEGHFTAPRKYFFVAPKGFNRGAEELLHNPERFRAMMLSEWDARCSRKIRTNGEAVPMASTLQQVIKSFAFQNVEGWDVDKMLALPGMNKLLADTFGDDPGEAPRGTVPISIANEEAVYIGQLVSIYSERAGRPYPDADAVLADAENGMHLTMQRRRYFDADSFRRHFRDNLDPGHLQVFNDEVHAGVFETYTSTYGFERLTRVMERAGAIEVGGIFGRHRRASVQVRQGTCHHLANEGVMPWTKP</sequence>
<dbReference type="EMBL" id="JAUSVK010000001">
    <property type="protein sequence ID" value="MDQ0390230.1"/>
    <property type="molecule type" value="Genomic_DNA"/>
</dbReference>